<evidence type="ECO:0000256" key="1">
    <source>
        <dbReference type="ARBA" id="ARBA00008738"/>
    </source>
</evidence>
<comment type="similarity">
    <text evidence="1">Belongs to the FAM154 family.</text>
</comment>
<feature type="non-terminal residue" evidence="2">
    <location>
        <position position="449"/>
    </location>
</feature>
<dbReference type="PANTHER" id="PTHR31516">
    <property type="entry name" value="STABILIZER OF AXONEMAL MICROTUBULES 2"/>
    <property type="match status" value="1"/>
</dbReference>
<reference evidence="2 3" key="1">
    <citation type="submission" date="2019-09" db="EMBL/GenBank/DDBJ databases">
        <title>Bird 10,000 Genomes (B10K) Project - Family phase.</title>
        <authorList>
            <person name="Zhang G."/>
        </authorList>
    </citation>
    <scope>NUCLEOTIDE SEQUENCE [LARGE SCALE GENOMIC DNA]</scope>
    <source>
        <strain evidence="2">B10K-DU-029-58</strain>
        <tissue evidence="2">Muscle</tissue>
    </source>
</reference>
<dbReference type="GO" id="GO:0005879">
    <property type="term" value="C:axonemal microtubule"/>
    <property type="evidence" value="ECO:0007669"/>
    <property type="project" value="TreeGrafter"/>
</dbReference>
<dbReference type="GO" id="GO:0005814">
    <property type="term" value="C:centriole"/>
    <property type="evidence" value="ECO:0007669"/>
    <property type="project" value="TreeGrafter"/>
</dbReference>
<gene>
    <name evidence="2" type="primary">Saxo1</name>
    <name evidence="2" type="ORF">RHYJUB_R08245</name>
</gene>
<feature type="non-terminal residue" evidence="2">
    <location>
        <position position="1"/>
    </location>
</feature>
<dbReference type="GO" id="GO:0008017">
    <property type="term" value="F:microtubule binding"/>
    <property type="evidence" value="ECO:0007669"/>
    <property type="project" value="InterPro"/>
</dbReference>
<dbReference type="InterPro" id="IPR033336">
    <property type="entry name" value="SAXO1/2"/>
</dbReference>
<dbReference type="AlphaFoldDB" id="A0A7K6RED6"/>
<comment type="caution">
    <text evidence="2">The sequence shown here is derived from an EMBL/GenBank/DDBJ whole genome shotgun (WGS) entry which is preliminary data.</text>
</comment>
<name>A0A7K6RED6_9AVES</name>
<proteinExistence type="inferred from homology"/>
<keyword evidence="3" id="KW-1185">Reference proteome</keyword>
<dbReference type="OrthoDB" id="365640at2759"/>
<evidence type="ECO:0000313" key="3">
    <source>
        <dbReference type="Proteomes" id="UP000570016"/>
    </source>
</evidence>
<dbReference type="GO" id="GO:0036126">
    <property type="term" value="C:sperm flagellum"/>
    <property type="evidence" value="ECO:0007669"/>
    <property type="project" value="TreeGrafter"/>
</dbReference>
<accession>A0A7K6RED6</accession>
<protein>
    <submittedName>
        <fullName evidence="2">SAXO1 protein</fullName>
    </submittedName>
</protein>
<dbReference type="Proteomes" id="UP000570016">
    <property type="component" value="Unassembled WGS sequence"/>
</dbReference>
<dbReference type="PANTHER" id="PTHR31516:SF9">
    <property type="entry name" value="STABILIZER OF AXONEMAL MICROTUBULES 1"/>
    <property type="match status" value="1"/>
</dbReference>
<dbReference type="GO" id="GO:0036064">
    <property type="term" value="C:ciliary basal body"/>
    <property type="evidence" value="ECO:0007669"/>
    <property type="project" value="TreeGrafter"/>
</dbReference>
<organism evidence="2 3">
    <name type="scientific">Rhynochetos jubatus</name>
    <name type="common">kagu</name>
    <dbReference type="NCBI Taxonomy" id="54386"/>
    <lineage>
        <taxon>Eukaryota</taxon>
        <taxon>Metazoa</taxon>
        <taxon>Chordata</taxon>
        <taxon>Craniata</taxon>
        <taxon>Vertebrata</taxon>
        <taxon>Euteleostomi</taxon>
        <taxon>Archelosauria</taxon>
        <taxon>Archosauria</taxon>
        <taxon>Dinosauria</taxon>
        <taxon>Saurischia</taxon>
        <taxon>Theropoda</taxon>
        <taxon>Coelurosauria</taxon>
        <taxon>Aves</taxon>
        <taxon>Neognathae</taxon>
        <taxon>Neoaves</taxon>
        <taxon>Phaethontimorphae</taxon>
        <taxon>Eurypygiformes</taxon>
        <taxon>Rhynochetidae</taxon>
        <taxon>Rhynochetos</taxon>
    </lineage>
</organism>
<evidence type="ECO:0000313" key="2">
    <source>
        <dbReference type="EMBL" id="NWW83877.1"/>
    </source>
</evidence>
<dbReference type="Pfam" id="PF05217">
    <property type="entry name" value="SAXO1-2"/>
    <property type="match status" value="1"/>
</dbReference>
<sequence>VTNSCALFFPCRHHCCPHLRSRPYEDGDKPSNQSEYTEQYTLHPFTIPRDSFKPKEEYKMARIPMEVVSSTKRDYIAYEVLPQKRPPHKYVKSTKHMDLTSTYKKDYNTYAVCQVPPCLCEVKRHIPCAKMNTKTTYEDDYVLWDEPKTELIRPSDKFPPLEGKFNHRTSVQDDYLYRGPVATQGCKPPNLLQKSKAAFENVTSYGENYVLHPVKEHYVHKYEEYKASKGLFDGHTTHRDSYKGLAGQPAKLVKPCMPKIHHGLPFSSKTEFQEKYQGWSQRPVFKKTDVYHPPREEMDLHTTAYMHYKGHPNAKPVKMCQSFAQLKKSTEPFNSSSVMKEDYKPWLCRRLKPITHAPELTFPAKSMDCSTTSQTHYVSHPLTVTKRYKPGWSGPKHHTLLDAKTTYNTSYTPKAVVRCLASYKNPPGYVFETTDADGHSLYAPASKSE</sequence>
<dbReference type="EMBL" id="VZRY01000120">
    <property type="protein sequence ID" value="NWW83877.1"/>
    <property type="molecule type" value="Genomic_DNA"/>
</dbReference>